<comment type="caution">
    <text evidence="1">The sequence shown here is derived from an EMBL/GenBank/DDBJ whole genome shotgun (WGS) entry which is preliminary data.</text>
</comment>
<dbReference type="EMBL" id="CM023470">
    <property type="protein sequence ID" value="KAH7978298.1"/>
    <property type="molecule type" value="Genomic_DNA"/>
</dbReference>
<evidence type="ECO:0000313" key="2">
    <source>
        <dbReference type="Proteomes" id="UP000821865"/>
    </source>
</evidence>
<reference evidence="1" key="1">
    <citation type="submission" date="2020-05" db="EMBL/GenBank/DDBJ databases">
        <title>Large-scale comparative analyses of tick genomes elucidate their genetic diversity and vector capacities.</title>
        <authorList>
            <person name="Jia N."/>
            <person name="Wang J."/>
            <person name="Shi W."/>
            <person name="Du L."/>
            <person name="Sun Y."/>
            <person name="Zhan W."/>
            <person name="Jiang J."/>
            <person name="Wang Q."/>
            <person name="Zhang B."/>
            <person name="Ji P."/>
            <person name="Sakyi L.B."/>
            <person name="Cui X."/>
            <person name="Yuan T."/>
            <person name="Jiang B."/>
            <person name="Yang W."/>
            <person name="Lam T.T.-Y."/>
            <person name="Chang Q."/>
            <person name="Ding S."/>
            <person name="Wang X."/>
            <person name="Zhu J."/>
            <person name="Ruan X."/>
            <person name="Zhao L."/>
            <person name="Wei J."/>
            <person name="Que T."/>
            <person name="Du C."/>
            <person name="Cheng J."/>
            <person name="Dai P."/>
            <person name="Han X."/>
            <person name="Huang E."/>
            <person name="Gao Y."/>
            <person name="Liu J."/>
            <person name="Shao H."/>
            <person name="Ye R."/>
            <person name="Li L."/>
            <person name="Wei W."/>
            <person name="Wang X."/>
            <person name="Wang C."/>
            <person name="Yang T."/>
            <person name="Huo Q."/>
            <person name="Li W."/>
            <person name="Guo W."/>
            <person name="Chen H."/>
            <person name="Zhou L."/>
            <person name="Ni X."/>
            <person name="Tian J."/>
            <person name="Zhou Y."/>
            <person name="Sheng Y."/>
            <person name="Liu T."/>
            <person name="Pan Y."/>
            <person name="Xia L."/>
            <person name="Li J."/>
            <person name="Zhao F."/>
            <person name="Cao W."/>
        </authorList>
    </citation>
    <scope>NUCLEOTIDE SEQUENCE</scope>
    <source>
        <strain evidence="1">Dsil-2018</strain>
    </source>
</reference>
<dbReference type="Proteomes" id="UP000821865">
    <property type="component" value="Chromosome 1"/>
</dbReference>
<proteinExistence type="predicted"/>
<keyword evidence="2" id="KW-1185">Reference proteome</keyword>
<gene>
    <name evidence="1" type="ORF">HPB49_005136</name>
</gene>
<name>A0ACB8DVJ6_DERSI</name>
<organism evidence="1 2">
    <name type="scientific">Dermacentor silvarum</name>
    <name type="common">Tick</name>
    <dbReference type="NCBI Taxonomy" id="543639"/>
    <lineage>
        <taxon>Eukaryota</taxon>
        <taxon>Metazoa</taxon>
        <taxon>Ecdysozoa</taxon>
        <taxon>Arthropoda</taxon>
        <taxon>Chelicerata</taxon>
        <taxon>Arachnida</taxon>
        <taxon>Acari</taxon>
        <taxon>Parasitiformes</taxon>
        <taxon>Ixodida</taxon>
        <taxon>Ixodoidea</taxon>
        <taxon>Ixodidae</taxon>
        <taxon>Rhipicephalinae</taxon>
        <taxon>Dermacentor</taxon>
    </lineage>
</organism>
<protein>
    <submittedName>
        <fullName evidence="1">Uncharacterized protein</fullName>
    </submittedName>
</protein>
<evidence type="ECO:0000313" key="1">
    <source>
        <dbReference type="EMBL" id="KAH7978298.1"/>
    </source>
</evidence>
<accession>A0ACB8DVJ6</accession>
<sequence>MFAGPRTKKEDRAIDDVADRDTPRSQASEEAKETHAVADITSTSAATINPDRTAVLDIVNAPDPAISTPDTPTKSAVVSPTSTASPTTPHSICISSKAIAPLRLNEPSDAEVVGSDDIDTAAQPLPTSSSSDKSFSLRVDSNLLFSLVLASDGVAGLRGYRLFKGSLGSGISQRLGGGGGGFSMGGLSSFGGFGHTGGGFGGGGFSTGSFGGSGLGGGTFGGGKRNQVYIVEYVRSNQKGHSSGFGKSAGGGFGSGPIYIIQQISGGGGGAGGGSGGFGGGGFGAGWKPGAMGGFGGSGWKATGGGGWKATGGSGGVWNTGGGVGGGWKPAGGGLGGGWKAGGGGGGVTDTYVRMLDGNDAPVDLSLCCTSSCGPTYGTRNDERRGPVSRLISFESNRIKEGRNSGPTRHRDASRLVALEDARSTDRLTARGARNAPPLVAPERSWPHTVYL</sequence>